<dbReference type="InterPro" id="IPR003779">
    <property type="entry name" value="CMD-like"/>
</dbReference>
<evidence type="ECO:0000259" key="1">
    <source>
        <dbReference type="Pfam" id="PF02627"/>
    </source>
</evidence>
<dbReference type="SUPFAM" id="SSF69118">
    <property type="entry name" value="AhpD-like"/>
    <property type="match status" value="1"/>
</dbReference>
<evidence type="ECO:0000313" key="3">
    <source>
        <dbReference type="Proteomes" id="UP000035265"/>
    </source>
</evidence>
<organism evidence="2 3">
    <name type="scientific">Cellulosimicrobium funkei</name>
    <dbReference type="NCBI Taxonomy" id="264251"/>
    <lineage>
        <taxon>Bacteria</taxon>
        <taxon>Bacillati</taxon>
        <taxon>Actinomycetota</taxon>
        <taxon>Actinomycetes</taxon>
        <taxon>Micrococcales</taxon>
        <taxon>Promicromonosporaceae</taxon>
        <taxon>Cellulosimicrobium</taxon>
    </lineage>
</organism>
<dbReference type="Proteomes" id="UP000035265">
    <property type="component" value="Unassembled WGS sequence"/>
</dbReference>
<dbReference type="PANTHER" id="PTHR34846:SF10">
    <property type="entry name" value="CYTOPLASMIC PROTEIN"/>
    <property type="match status" value="1"/>
</dbReference>
<feature type="domain" description="Carboxymuconolactone decarboxylase-like" evidence="1">
    <location>
        <begin position="42"/>
        <end position="122"/>
    </location>
</feature>
<dbReference type="PANTHER" id="PTHR34846">
    <property type="entry name" value="4-CARBOXYMUCONOLACTONE DECARBOXYLASE FAMILY PROTEIN (AFU_ORTHOLOGUE AFUA_6G11590)"/>
    <property type="match status" value="1"/>
</dbReference>
<protein>
    <submittedName>
        <fullName evidence="2">Carboxymuconolactone decarboxylase</fullName>
    </submittedName>
</protein>
<dbReference type="Pfam" id="PF02627">
    <property type="entry name" value="CMD"/>
    <property type="match status" value="1"/>
</dbReference>
<keyword evidence="3" id="KW-1185">Reference proteome</keyword>
<accession>A0A0H2L658</accession>
<gene>
    <name evidence="2" type="ORF">FB00_05015</name>
</gene>
<dbReference type="GO" id="GO:0051920">
    <property type="term" value="F:peroxiredoxin activity"/>
    <property type="evidence" value="ECO:0007669"/>
    <property type="project" value="InterPro"/>
</dbReference>
<dbReference type="Gene3D" id="1.20.1290.10">
    <property type="entry name" value="AhpD-like"/>
    <property type="match status" value="1"/>
</dbReference>
<sequence>MTTRVPPTEVTGLYGSLVKRATRSMFGEVPESIGVLWHHPAVFKDLMGVGRKSEKWDRLDPNLATFAQMASAATVGCEFCLDLHYFRSRNEGLDEVKAREVPRWRESAVFTPVERRVMEYAEGMSQTPPVVTDELSAALLDDLGPAGLVELSARVGLMNATARSNVALGIRSEQFAASCGLPPLAPRSVAAAPAVGSDA</sequence>
<comment type="caution">
    <text evidence="2">The sequence shown here is derived from an EMBL/GenBank/DDBJ whole genome shotgun (WGS) entry which is preliminary data.</text>
</comment>
<dbReference type="STRING" id="264251.FB00_05015"/>
<dbReference type="RefSeq" id="WP_047231769.1">
    <property type="nucleotide sequence ID" value="NZ_JNBQ01000003.1"/>
</dbReference>
<dbReference type="PATRIC" id="fig|264251.5.peg.1030"/>
<dbReference type="EMBL" id="JNBQ01000003">
    <property type="protein sequence ID" value="KLN35647.1"/>
    <property type="molecule type" value="Genomic_DNA"/>
</dbReference>
<evidence type="ECO:0000313" key="2">
    <source>
        <dbReference type="EMBL" id="KLN35647.1"/>
    </source>
</evidence>
<name>A0A0H2L658_9MICO</name>
<reference evidence="2 3" key="1">
    <citation type="submission" date="2014-05" db="EMBL/GenBank/DDBJ databases">
        <title>Cellulosimicrobium funkei U11 genome.</title>
        <authorList>
            <person name="Hu C."/>
            <person name="Gong Y."/>
            <person name="Wan W."/>
            <person name="Jiang M."/>
        </authorList>
    </citation>
    <scope>NUCLEOTIDE SEQUENCE [LARGE SCALE GENOMIC DNA]</scope>
    <source>
        <strain evidence="2 3">U11</strain>
    </source>
</reference>
<proteinExistence type="predicted"/>
<dbReference type="AlphaFoldDB" id="A0A0H2L658"/>
<dbReference type="InterPro" id="IPR029032">
    <property type="entry name" value="AhpD-like"/>
</dbReference>